<protein>
    <submittedName>
        <fullName evidence="2">Uncharacterized protein</fullName>
    </submittedName>
</protein>
<dbReference type="Gene3D" id="3.90.1720.60">
    <property type="match status" value="1"/>
</dbReference>
<dbReference type="EMBL" id="JBCLSQ010000019">
    <property type="protein sequence ID" value="MEY8538428.1"/>
    <property type="molecule type" value="Genomic_DNA"/>
</dbReference>
<name>A0ABV4D9I7_9LACT</name>
<dbReference type="Proteomes" id="UP001565242">
    <property type="component" value="Unassembled WGS sequence"/>
</dbReference>
<organism evidence="2 3">
    <name type="scientific">Lactococcus muris</name>
    <dbReference type="NCBI Taxonomy" id="2941330"/>
    <lineage>
        <taxon>Bacteria</taxon>
        <taxon>Bacillati</taxon>
        <taxon>Bacillota</taxon>
        <taxon>Bacilli</taxon>
        <taxon>Lactobacillales</taxon>
        <taxon>Streptococcaceae</taxon>
        <taxon>Lactococcus</taxon>
    </lineage>
</organism>
<comment type="caution">
    <text evidence="2">The sequence shown here is derived from an EMBL/GenBank/DDBJ whole genome shotgun (WGS) entry which is preliminary data.</text>
</comment>
<keyword evidence="3" id="KW-1185">Reference proteome</keyword>
<feature type="region of interest" description="Disordered" evidence="1">
    <location>
        <begin position="1"/>
        <end position="22"/>
    </location>
</feature>
<dbReference type="RefSeq" id="WP_369918595.1">
    <property type="nucleotide sequence ID" value="NZ_JBCLSQ010000019.1"/>
</dbReference>
<evidence type="ECO:0000313" key="2">
    <source>
        <dbReference type="EMBL" id="MEY8538428.1"/>
    </source>
</evidence>
<reference evidence="2 3" key="1">
    <citation type="submission" date="2024-03" db="EMBL/GenBank/DDBJ databases">
        <title>Mouse gut bacterial collection (mGBC) of GemPharmatech.</title>
        <authorList>
            <person name="He Y."/>
            <person name="Dong L."/>
            <person name="Wu D."/>
            <person name="Gao X."/>
            <person name="Lin Z."/>
        </authorList>
    </citation>
    <scope>NUCLEOTIDE SEQUENCE [LARGE SCALE GENOMIC DNA]</scope>
    <source>
        <strain evidence="2 3">20-218</strain>
    </source>
</reference>
<accession>A0ABV4D9I7</accession>
<evidence type="ECO:0000313" key="3">
    <source>
        <dbReference type="Proteomes" id="UP001565242"/>
    </source>
</evidence>
<evidence type="ECO:0000256" key="1">
    <source>
        <dbReference type="SAM" id="MobiDB-lite"/>
    </source>
</evidence>
<proteinExistence type="predicted"/>
<sequence>MAGSASENPHGHAGGISSVKGNSFSTYEQNVGGVQIVQKMNRTWDSSITSIAIPPKKVMK</sequence>
<gene>
    <name evidence="2" type="ORF">AALM99_08240</name>
</gene>